<feature type="transmembrane region" description="Helical" evidence="1">
    <location>
        <begin position="14"/>
        <end position="36"/>
    </location>
</feature>
<keyword evidence="1" id="KW-1133">Transmembrane helix</keyword>
<dbReference type="PANTHER" id="PTHR42850:SF4">
    <property type="entry name" value="ZINC-DEPENDENT ENDOPOLYPHOSPHATASE"/>
    <property type="match status" value="1"/>
</dbReference>
<evidence type="ECO:0000259" key="2">
    <source>
        <dbReference type="Pfam" id="PF00149"/>
    </source>
</evidence>
<evidence type="ECO:0000313" key="3">
    <source>
        <dbReference type="EMBL" id="KAH3678156.1"/>
    </source>
</evidence>
<dbReference type="GO" id="GO:0005737">
    <property type="term" value="C:cytoplasm"/>
    <property type="evidence" value="ECO:0007669"/>
    <property type="project" value="TreeGrafter"/>
</dbReference>
<reference evidence="3" key="1">
    <citation type="journal article" date="2021" name="Open Biol.">
        <title>Shared evolutionary footprints suggest mitochondrial oxidative damage underlies multiple complex I losses in fungi.</title>
        <authorList>
            <person name="Schikora-Tamarit M.A."/>
            <person name="Marcet-Houben M."/>
            <person name="Nosek J."/>
            <person name="Gabaldon T."/>
        </authorList>
    </citation>
    <scope>NUCLEOTIDE SEQUENCE</scope>
    <source>
        <strain evidence="3">CBS6341</strain>
    </source>
</reference>
<gene>
    <name evidence="3" type="ORF">WICMUC_001672</name>
</gene>
<keyword evidence="1" id="KW-0472">Membrane</keyword>
<dbReference type="GO" id="GO:0006798">
    <property type="term" value="P:polyphosphate catabolic process"/>
    <property type="evidence" value="ECO:0007669"/>
    <property type="project" value="TreeGrafter"/>
</dbReference>
<organism evidence="3 4">
    <name type="scientific">Wickerhamomyces mucosus</name>
    <dbReference type="NCBI Taxonomy" id="1378264"/>
    <lineage>
        <taxon>Eukaryota</taxon>
        <taxon>Fungi</taxon>
        <taxon>Dikarya</taxon>
        <taxon>Ascomycota</taxon>
        <taxon>Saccharomycotina</taxon>
        <taxon>Saccharomycetes</taxon>
        <taxon>Phaffomycetales</taxon>
        <taxon>Wickerhamomycetaceae</taxon>
        <taxon>Wickerhamomyces</taxon>
    </lineage>
</organism>
<keyword evidence="4" id="KW-1185">Reference proteome</keyword>
<dbReference type="EMBL" id="JAEUBF010000499">
    <property type="protein sequence ID" value="KAH3678156.1"/>
    <property type="molecule type" value="Genomic_DNA"/>
</dbReference>
<dbReference type="PANTHER" id="PTHR42850">
    <property type="entry name" value="METALLOPHOSPHOESTERASE"/>
    <property type="match status" value="1"/>
</dbReference>
<evidence type="ECO:0000313" key="4">
    <source>
        <dbReference type="Proteomes" id="UP000769528"/>
    </source>
</evidence>
<reference evidence="3" key="2">
    <citation type="submission" date="2021-01" db="EMBL/GenBank/DDBJ databases">
        <authorList>
            <person name="Schikora-Tamarit M.A."/>
        </authorList>
    </citation>
    <scope>NUCLEOTIDE SEQUENCE</scope>
    <source>
        <strain evidence="3">CBS6341</strain>
    </source>
</reference>
<dbReference type="GO" id="GO:0000298">
    <property type="term" value="F:endopolyphosphatase activity"/>
    <property type="evidence" value="ECO:0007669"/>
    <property type="project" value="TreeGrafter"/>
</dbReference>
<dbReference type="Proteomes" id="UP000769528">
    <property type="component" value="Unassembled WGS sequence"/>
</dbReference>
<dbReference type="SUPFAM" id="SSF56300">
    <property type="entry name" value="Metallo-dependent phosphatases"/>
    <property type="match status" value="1"/>
</dbReference>
<dbReference type="InterPro" id="IPR004843">
    <property type="entry name" value="Calcineurin-like_PHP"/>
</dbReference>
<sequence>MEHSEKKNMLTKRFVLILTVLALGPLLFYIFIILPLSGGKEVTTLKKFGTLQVKLVPSKTTSFDKDEQLIKNEKYYTLREWKSLHSKYYEEKERLILIGDVHGCFNQLKDLLSKVAYDSNRDIVVLLGDFISKGPASIEVLDYMIQNEMKAVFGNHELSTLSKYNQNRPLSFDDGDEYNLPAKNRPFDDESIIANKLNSTHLEYLTSIPFTLDLGLVAFNDDSNGFLNPLNGVANHMGVPNAETSIQDITIEESLDIDKNWYKDYNKVMSDSKKPQVLFYGHHASKGLKIKDFSKGLDSGCVKGGQLTSLIIWTETIQTKKKRDDLIVYKSELVQVECT</sequence>
<feature type="domain" description="Calcineurin-like phosphoesterase" evidence="2">
    <location>
        <begin position="94"/>
        <end position="286"/>
    </location>
</feature>
<dbReference type="Pfam" id="PF00149">
    <property type="entry name" value="Metallophos"/>
    <property type="match status" value="1"/>
</dbReference>
<keyword evidence="1" id="KW-0812">Transmembrane</keyword>
<dbReference type="OrthoDB" id="10267127at2759"/>
<dbReference type="InterPro" id="IPR050126">
    <property type="entry name" value="Ap4A_hydrolase"/>
</dbReference>
<comment type="caution">
    <text evidence="3">The sequence shown here is derived from an EMBL/GenBank/DDBJ whole genome shotgun (WGS) entry which is preliminary data.</text>
</comment>
<dbReference type="AlphaFoldDB" id="A0A9P8TH44"/>
<name>A0A9P8TH44_9ASCO</name>
<accession>A0A9P8TH44</accession>
<dbReference type="Gene3D" id="3.60.21.10">
    <property type="match status" value="1"/>
</dbReference>
<dbReference type="GO" id="GO:0016791">
    <property type="term" value="F:phosphatase activity"/>
    <property type="evidence" value="ECO:0007669"/>
    <property type="project" value="TreeGrafter"/>
</dbReference>
<protein>
    <recommendedName>
        <fullName evidence="2">Calcineurin-like phosphoesterase domain-containing protein</fullName>
    </recommendedName>
</protein>
<evidence type="ECO:0000256" key="1">
    <source>
        <dbReference type="SAM" id="Phobius"/>
    </source>
</evidence>
<proteinExistence type="predicted"/>
<dbReference type="InterPro" id="IPR029052">
    <property type="entry name" value="Metallo-depent_PP-like"/>
</dbReference>